<feature type="non-terminal residue" evidence="3">
    <location>
        <position position="1"/>
    </location>
</feature>
<feature type="transmembrane region" description="Helical" evidence="2">
    <location>
        <begin position="96"/>
        <end position="115"/>
    </location>
</feature>
<keyword evidence="2" id="KW-0812">Transmembrane</keyword>
<accession>A0AAV5TLD8</accession>
<evidence type="ECO:0000256" key="2">
    <source>
        <dbReference type="SAM" id="Phobius"/>
    </source>
</evidence>
<evidence type="ECO:0000256" key="1">
    <source>
        <dbReference type="ARBA" id="ARBA00006803"/>
    </source>
</evidence>
<keyword evidence="4" id="KW-1185">Reference proteome</keyword>
<feature type="transmembrane region" description="Helical" evidence="2">
    <location>
        <begin position="40"/>
        <end position="58"/>
    </location>
</feature>
<feature type="transmembrane region" description="Helical" evidence="2">
    <location>
        <begin position="7"/>
        <end position="25"/>
    </location>
</feature>
<keyword evidence="2" id="KW-1133">Transmembrane helix</keyword>
<dbReference type="Pfam" id="PF03125">
    <property type="entry name" value="Sre"/>
    <property type="match status" value="1"/>
</dbReference>
<comment type="similarity">
    <text evidence="1">Belongs to the nematode receptor-like protein sre family.</text>
</comment>
<evidence type="ECO:0000313" key="3">
    <source>
        <dbReference type="EMBL" id="GMS95172.1"/>
    </source>
</evidence>
<dbReference type="AlphaFoldDB" id="A0AAV5TLD8"/>
<dbReference type="InterPro" id="IPR052860">
    <property type="entry name" value="NRL-GPCR1"/>
</dbReference>
<name>A0AAV5TLD8_9BILA</name>
<keyword evidence="2" id="KW-0472">Membrane</keyword>
<protein>
    <recommendedName>
        <fullName evidence="5">G protein-coupled receptor</fullName>
    </recommendedName>
</protein>
<dbReference type="Proteomes" id="UP001432027">
    <property type="component" value="Unassembled WGS sequence"/>
</dbReference>
<proteinExistence type="inferred from homology"/>
<organism evidence="3 4">
    <name type="scientific">Pristionchus entomophagus</name>
    <dbReference type="NCBI Taxonomy" id="358040"/>
    <lineage>
        <taxon>Eukaryota</taxon>
        <taxon>Metazoa</taxon>
        <taxon>Ecdysozoa</taxon>
        <taxon>Nematoda</taxon>
        <taxon>Chromadorea</taxon>
        <taxon>Rhabditida</taxon>
        <taxon>Rhabditina</taxon>
        <taxon>Diplogasteromorpha</taxon>
        <taxon>Diplogasteroidea</taxon>
        <taxon>Neodiplogasteridae</taxon>
        <taxon>Pristionchus</taxon>
    </lineage>
</organism>
<gene>
    <name evidence="3" type="ORF">PENTCL1PPCAC_17347</name>
</gene>
<comment type="caution">
    <text evidence="3">The sequence shown here is derived from an EMBL/GenBank/DDBJ whole genome shotgun (WGS) entry which is preliminary data.</text>
</comment>
<dbReference type="EMBL" id="BTSX01000004">
    <property type="protein sequence ID" value="GMS95172.1"/>
    <property type="molecule type" value="Genomic_DNA"/>
</dbReference>
<evidence type="ECO:0000313" key="4">
    <source>
        <dbReference type="Proteomes" id="UP001432027"/>
    </source>
</evidence>
<dbReference type="PANTHER" id="PTHR47521">
    <property type="entry name" value="SERPENTINE RECEPTOR, CLASS E (EPSILON)-RELATED"/>
    <property type="match status" value="1"/>
</dbReference>
<sequence>YEKGGKSTILFFIGLELIHLSSTYADSFSLIYDYTSDIEFVVHFGVFCVVGCEAYRLINDADRKEMDILRRKGASIDSYSVARTYQLKENLNLMEMFTRILVPFLVFCFPEFFLYPAFTLIPKGIGYDGLRYFSIALYDLWLAVLCITTIGLVPLCTPKISKHMPSCLRYSLYPERNIQEERNANADTDIYFTLFQSHWQNV</sequence>
<reference evidence="3" key="1">
    <citation type="submission" date="2023-10" db="EMBL/GenBank/DDBJ databases">
        <title>Genome assembly of Pristionchus species.</title>
        <authorList>
            <person name="Yoshida K."/>
            <person name="Sommer R.J."/>
        </authorList>
    </citation>
    <scope>NUCLEOTIDE SEQUENCE</scope>
    <source>
        <strain evidence="3">RS0144</strain>
    </source>
</reference>
<dbReference type="InterPro" id="IPR004151">
    <property type="entry name" value="7TM_GPCR_serpentine_rcpt_Sre"/>
</dbReference>
<dbReference type="GO" id="GO:0016020">
    <property type="term" value="C:membrane"/>
    <property type="evidence" value="ECO:0007669"/>
    <property type="project" value="InterPro"/>
</dbReference>
<evidence type="ECO:0008006" key="5">
    <source>
        <dbReference type="Google" id="ProtNLM"/>
    </source>
</evidence>
<dbReference type="PANTHER" id="PTHR47521:SF7">
    <property type="entry name" value="SERPENTINE RECEPTOR CLASS EPSILON-6"/>
    <property type="match status" value="1"/>
</dbReference>
<feature type="non-terminal residue" evidence="3">
    <location>
        <position position="202"/>
    </location>
</feature>
<feature type="transmembrane region" description="Helical" evidence="2">
    <location>
        <begin position="135"/>
        <end position="156"/>
    </location>
</feature>
<dbReference type="GO" id="GO:0007606">
    <property type="term" value="P:sensory perception of chemical stimulus"/>
    <property type="evidence" value="ECO:0007669"/>
    <property type="project" value="InterPro"/>
</dbReference>